<feature type="transmembrane region" description="Helical" evidence="6">
    <location>
        <begin position="20"/>
        <end position="41"/>
    </location>
</feature>
<dbReference type="EMBL" id="AP018828">
    <property type="protein sequence ID" value="BBF82493.1"/>
    <property type="molecule type" value="Genomic_DNA"/>
</dbReference>
<feature type="domain" description="ABC-2 type transporter transmembrane" evidence="7">
    <location>
        <begin position="20"/>
        <end position="438"/>
    </location>
</feature>
<evidence type="ECO:0000313" key="8">
    <source>
        <dbReference type="EMBL" id="BBF82493.1"/>
    </source>
</evidence>
<keyword evidence="3 6" id="KW-0812">Transmembrane</keyword>
<keyword evidence="4 6" id="KW-1133">Transmembrane helix</keyword>
<proteinExistence type="predicted"/>
<evidence type="ECO:0000256" key="5">
    <source>
        <dbReference type="ARBA" id="ARBA00023136"/>
    </source>
</evidence>
<dbReference type="OrthoDB" id="7539112at2"/>
<reference evidence="9" key="1">
    <citation type="journal article" date="2017" name="Biotechnol. Biofuels">
        <title>Evaluation of environmental bacterial communities as a factor affecting the growth of duckweed Lemna minor.</title>
        <authorList>
            <person name="Ishizawa H."/>
            <person name="Kuroda M."/>
            <person name="Morikawa M."/>
            <person name="Ike M."/>
        </authorList>
    </citation>
    <scope>NUCLEOTIDE SEQUENCE [LARGE SCALE GENOMIC DNA]</scope>
    <source>
        <strain evidence="9">M6</strain>
    </source>
</reference>
<dbReference type="AlphaFoldDB" id="A0A3G9GAT5"/>
<dbReference type="GO" id="GO:0005886">
    <property type="term" value="C:plasma membrane"/>
    <property type="evidence" value="ECO:0007669"/>
    <property type="project" value="UniProtKB-SubCell"/>
</dbReference>
<dbReference type="RefSeq" id="WP_126424075.1">
    <property type="nucleotide sequence ID" value="NZ_AP018828.1"/>
</dbReference>
<name>A0A3G9GAT5_9CAUL</name>
<dbReference type="PANTHER" id="PTHR30294:SF29">
    <property type="entry name" value="MULTIDRUG ABC TRANSPORTER PERMEASE YBHS-RELATED"/>
    <property type="match status" value="1"/>
</dbReference>
<gene>
    <name evidence="8" type="ORF">EM6_3134</name>
</gene>
<organism evidence="8 9">
    <name type="scientific">Asticcacaulis excentricus</name>
    <dbReference type="NCBI Taxonomy" id="78587"/>
    <lineage>
        <taxon>Bacteria</taxon>
        <taxon>Pseudomonadati</taxon>
        <taxon>Pseudomonadota</taxon>
        <taxon>Alphaproteobacteria</taxon>
        <taxon>Caulobacterales</taxon>
        <taxon>Caulobacteraceae</taxon>
        <taxon>Asticcacaulis</taxon>
    </lineage>
</organism>
<evidence type="ECO:0000256" key="6">
    <source>
        <dbReference type="SAM" id="Phobius"/>
    </source>
</evidence>
<dbReference type="Pfam" id="PF12698">
    <property type="entry name" value="ABC2_membrane_3"/>
    <property type="match status" value="1"/>
</dbReference>
<evidence type="ECO:0000259" key="7">
    <source>
        <dbReference type="Pfam" id="PF12698"/>
    </source>
</evidence>
<sequence>MKTLLIARREYLAFVKTVGFWLSLLVLPVLMAGSVFIPILMSRSGGEEASRVAILDLSGENLTPSLRALLDKPDPAVAALHEAAPSVSARQALRQMASRRDYQAVPLPEGLTPDMTLAAAEARLSQLMQAEKRSVDQVIVAYVEKTPEPHLAFHLWSSQTKGKSLEDYLRWDLHALQSAYLAKQKGVDPQVATALREARAEISSLTPAIAAAGADDKASFTESLKENGPHFVGIVLSYLTWMSIFSSSVILLSGVIEEKSSRVLEVLLTSAPASSLLVGKVLGVFMVLLTVAGLWSAVAGGIMGYGLAFMPPDMMNNVHVLAGAILKVETIVPMLLFFVGGYLMYGITFIAIGSFCETQKEAQAIMGPIVVVLMIPMMSLQAALMSPDLPLIRYLSWVPLFTPFLMPLRVLGGAPWWEILATLAGMGAMAWLMIRLGARAFKQGALGGGKFSWKALMGLSRG</sequence>
<feature type="transmembrane region" description="Helical" evidence="6">
    <location>
        <begin position="416"/>
        <end position="434"/>
    </location>
</feature>
<feature type="transmembrane region" description="Helical" evidence="6">
    <location>
        <begin position="364"/>
        <end position="384"/>
    </location>
</feature>
<accession>A0A3G9GAT5</accession>
<evidence type="ECO:0000256" key="1">
    <source>
        <dbReference type="ARBA" id="ARBA00004651"/>
    </source>
</evidence>
<evidence type="ECO:0000313" key="9">
    <source>
        <dbReference type="Proteomes" id="UP000278756"/>
    </source>
</evidence>
<protein>
    <submittedName>
        <fullName evidence="8">Putative ABC transporter permease</fullName>
    </submittedName>
</protein>
<feature type="transmembrane region" description="Helical" evidence="6">
    <location>
        <begin position="276"/>
        <end position="309"/>
    </location>
</feature>
<keyword evidence="5 6" id="KW-0472">Membrane</keyword>
<feature type="transmembrane region" description="Helical" evidence="6">
    <location>
        <begin position="330"/>
        <end position="352"/>
    </location>
</feature>
<feature type="transmembrane region" description="Helical" evidence="6">
    <location>
        <begin position="231"/>
        <end position="256"/>
    </location>
</feature>
<dbReference type="InterPro" id="IPR051449">
    <property type="entry name" value="ABC-2_transporter_component"/>
</dbReference>
<keyword evidence="2" id="KW-1003">Cell membrane</keyword>
<evidence type="ECO:0000256" key="3">
    <source>
        <dbReference type="ARBA" id="ARBA00022692"/>
    </source>
</evidence>
<dbReference type="PANTHER" id="PTHR30294">
    <property type="entry name" value="MEMBRANE COMPONENT OF ABC TRANSPORTER YHHJ-RELATED"/>
    <property type="match status" value="1"/>
</dbReference>
<evidence type="ECO:0000256" key="4">
    <source>
        <dbReference type="ARBA" id="ARBA00022989"/>
    </source>
</evidence>
<dbReference type="InterPro" id="IPR013525">
    <property type="entry name" value="ABC2_TM"/>
</dbReference>
<reference evidence="9" key="2">
    <citation type="journal article" date="2017" name="Plant Physiol. Biochem.">
        <title>Differential oxidative and antioxidative response of duckweed Lemna minor toward plant growth promoting/inhibiting bacteria.</title>
        <authorList>
            <person name="Ishizawa H."/>
            <person name="Kuroda M."/>
            <person name="Morikawa M."/>
            <person name="Ike M."/>
        </authorList>
    </citation>
    <scope>NUCLEOTIDE SEQUENCE [LARGE SCALE GENOMIC DNA]</scope>
    <source>
        <strain evidence="9">M6</strain>
    </source>
</reference>
<comment type="subcellular location">
    <subcellularLocation>
        <location evidence="1">Cell membrane</location>
        <topology evidence="1">Multi-pass membrane protein</topology>
    </subcellularLocation>
</comment>
<dbReference type="Proteomes" id="UP000278756">
    <property type="component" value="Chromosome 2"/>
</dbReference>
<dbReference type="GO" id="GO:0140359">
    <property type="term" value="F:ABC-type transporter activity"/>
    <property type="evidence" value="ECO:0007669"/>
    <property type="project" value="InterPro"/>
</dbReference>
<evidence type="ECO:0000256" key="2">
    <source>
        <dbReference type="ARBA" id="ARBA00022475"/>
    </source>
</evidence>